<dbReference type="Proteomes" id="UP000307657">
    <property type="component" value="Unassembled WGS sequence"/>
</dbReference>
<dbReference type="AlphaFoldDB" id="A0A4U0F0P9"/>
<dbReference type="RefSeq" id="WP_136842147.1">
    <property type="nucleotide sequence ID" value="NZ_SUPL01000003.1"/>
</dbReference>
<dbReference type="EMBL" id="SUPL01000003">
    <property type="protein sequence ID" value="TJY36232.1"/>
    <property type="molecule type" value="Genomic_DNA"/>
</dbReference>
<reference evidence="2 3" key="1">
    <citation type="submission" date="2019-04" db="EMBL/GenBank/DDBJ databases">
        <title>Lacinutrix sp. nov., isolated from marine water.</title>
        <authorList>
            <person name="Kim W."/>
        </authorList>
    </citation>
    <scope>NUCLEOTIDE SEQUENCE [LARGE SCALE GENOMIC DNA]</scope>
    <source>
        <strain evidence="2 3">CAU 1491</strain>
    </source>
</reference>
<proteinExistence type="predicted"/>
<organism evidence="2 3">
    <name type="scientific">Pontimicrobium aquaticum</name>
    <dbReference type="NCBI Taxonomy" id="2565367"/>
    <lineage>
        <taxon>Bacteria</taxon>
        <taxon>Pseudomonadati</taxon>
        <taxon>Bacteroidota</taxon>
        <taxon>Flavobacteriia</taxon>
        <taxon>Flavobacteriales</taxon>
        <taxon>Flavobacteriaceae</taxon>
        <taxon>Pontimicrobium</taxon>
    </lineage>
</organism>
<comment type="caution">
    <text evidence="2">The sequence shown here is derived from an EMBL/GenBank/DDBJ whole genome shotgun (WGS) entry which is preliminary data.</text>
</comment>
<keyword evidence="1" id="KW-0812">Transmembrane</keyword>
<name>A0A4U0F0P9_9FLAO</name>
<gene>
    <name evidence="2" type="ORF">E5167_06065</name>
</gene>
<sequence>MNKTIKIYVGLLILLFLGAIAIEFSKPKPINWTRTFNESHTIPYGTFILYNELLNFFPDNEVNKITVSPYEYFDGYFNWSDSTYTVSGNYILIDDYAEVDDVSAQELLDFASHGNTIFMSSNYLPQKFLDTLGIELKNDFDFTGEAQFSLANPVFKNDSITIDRGLSNIYFSKLDSTKTTVLGYQNFNEEQHINFVKIDHEYGQVFLHLQPMAFTNFSLLKNDNKKYAAAILSYLPDNTIFYDSRNKKRTELGNSPLRFVLSRPALKWAWILGLIALFIFILFNAKRKQRIVKIIKPLENSTIAFTKTIGNLYYETKDHNNLIDKKATYFLESIRRKYYLDTQLLDEKFVKNLALKSGKDLGKTKKTMNLIVHLKAKQVCNEDDLKNLNKTIEDFYNN</sequence>
<keyword evidence="1" id="KW-0472">Membrane</keyword>
<protein>
    <submittedName>
        <fullName evidence="2">DUF4350 domain-containing protein</fullName>
    </submittedName>
</protein>
<evidence type="ECO:0000313" key="3">
    <source>
        <dbReference type="Proteomes" id="UP000307657"/>
    </source>
</evidence>
<keyword evidence="1" id="KW-1133">Transmembrane helix</keyword>
<keyword evidence="3" id="KW-1185">Reference proteome</keyword>
<accession>A0A4U0F0P9</accession>
<evidence type="ECO:0000256" key="1">
    <source>
        <dbReference type="SAM" id="Phobius"/>
    </source>
</evidence>
<dbReference type="OrthoDB" id="1111222at2"/>
<evidence type="ECO:0000313" key="2">
    <source>
        <dbReference type="EMBL" id="TJY36232.1"/>
    </source>
</evidence>
<feature type="transmembrane region" description="Helical" evidence="1">
    <location>
        <begin position="268"/>
        <end position="285"/>
    </location>
</feature>